<organism evidence="1 2">
    <name type="scientific">Candidatus Amesbacteria bacterium RIFCSPHIGHO2_01_FULL_48_32b</name>
    <dbReference type="NCBI Taxonomy" id="1797253"/>
    <lineage>
        <taxon>Bacteria</taxon>
        <taxon>Candidatus Amesiibacteriota</taxon>
    </lineage>
</organism>
<proteinExistence type="predicted"/>
<dbReference type="AlphaFoldDB" id="A0A1F4YEP2"/>
<sequence length="86" mass="10290">MKQIFDERAKPETNKYVTREWQDYGYRLAKELDDEAHKSLYIKMAKNEDRTLLEQAKRFVIDANADNRGALFMWKVKELRKKSGGY</sequence>
<evidence type="ECO:0000313" key="2">
    <source>
        <dbReference type="Proteomes" id="UP000178176"/>
    </source>
</evidence>
<reference evidence="1 2" key="1">
    <citation type="journal article" date="2016" name="Nat. Commun.">
        <title>Thousands of microbial genomes shed light on interconnected biogeochemical processes in an aquifer system.</title>
        <authorList>
            <person name="Anantharaman K."/>
            <person name="Brown C.T."/>
            <person name="Hug L.A."/>
            <person name="Sharon I."/>
            <person name="Castelle C.J."/>
            <person name="Probst A.J."/>
            <person name="Thomas B.C."/>
            <person name="Singh A."/>
            <person name="Wilkins M.J."/>
            <person name="Karaoz U."/>
            <person name="Brodie E.L."/>
            <person name="Williams K.H."/>
            <person name="Hubbard S.S."/>
            <person name="Banfield J.F."/>
        </authorList>
    </citation>
    <scope>NUCLEOTIDE SEQUENCE [LARGE SCALE GENOMIC DNA]</scope>
</reference>
<dbReference type="EMBL" id="MEXH01000015">
    <property type="protein sequence ID" value="OGC92450.1"/>
    <property type="molecule type" value="Genomic_DNA"/>
</dbReference>
<protein>
    <submittedName>
        <fullName evidence="1">Uncharacterized protein</fullName>
    </submittedName>
</protein>
<gene>
    <name evidence="1" type="ORF">A2876_04110</name>
</gene>
<accession>A0A1F4YEP2</accession>
<evidence type="ECO:0000313" key="1">
    <source>
        <dbReference type="EMBL" id="OGC92450.1"/>
    </source>
</evidence>
<comment type="caution">
    <text evidence="1">The sequence shown here is derived from an EMBL/GenBank/DDBJ whole genome shotgun (WGS) entry which is preliminary data.</text>
</comment>
<dbReference type="Proteomes" id="UP000178176">
    <property type="component" value="Unassembled WGS sequence"/>
</dbReference>
<name>A0A1F4YEP2_9BACT</name>